<dbReference type="AlphaFoldDB" id="A0A1Q3EJ78"/>
<accession>A0A1Q3EJ78</accession>
<protein>
    <submittedName>
        <fullName evidence="1">Uncharacterized protein</fullName>
    </submittedName>
</protein>
<comment type="caution">
    <text evidence="1">The sequence shown here is derived from an EMBL/GenBank/DDBJ whole genome shotgun (WGS) entry which is preliminary data.</text>
</comment>
<evidence type="ECO:0000313" key="2">
    <source>
        <dbReference type="Proteomes" id="UP000188533"/>
    </source>
</evidence>
<dbReference type="EMBL" id="BDGU01000421">
    <property type="protein sequence ID" value="GAW07277.1"/>
    <property type="molecule type" value="Genomic_DNA"/>
</dbReference>
<dbReference type="Proteomes" id="UP000188533">
    <property type="component" value="Unassembled WGS sequence"/>
</dbReference>
<evidence type="ECO:0000313" key="1">
    <source>
        <dbReference type="EMBL" id="GAW07277.1"/>
    </source>
</evidence>
<proteinExistence type="predicted"/>
<organism evidence="1 2">
    <name type="scientific">Lentinula edodes</name>
    <name type="common">Shiitake mushroom</name>
    <name type="synonym">Lentinus edodes</name>
    <dbReference type="NCBI Taxonomy" id="5353"/>
    <lineage>
        <taxon>Eukaryota</taxon>
        <taxon>Fungi</taxon>
        <taxon>Dikarya</taxon>
        <taxon>Basidiomycota</taxon>
        <taxon>Agaricomycotina</taxon>
        <taxon>Agaricomycetes</taxon>
        <taxon>Agaricomycetidae</taxon>
        <taxon>Agaricales</taxon>
        <taxon>Marasmiineae</taxon>
        <taxon>Omphalotaceae</taxon>
        <taxon>Lentinula</taxon>
    </lineage>
</organism>
<reference evidence="1 2" key="1">
    <citation type="submission" date="2016-08" db="EMBL/GenBank/DDBJ databases">
        <authorList>
            <consortium name="Lentinula edodes genome sequencing consortium"/>
            <person name="Sakamoto Y."/>
            <person name="Nakade K."/>
            <person name="Sato S."/>
            <person name="Yoshida Y."/>
            <person name="Miyazaki K."/>
            <person name="Natsume S."/>
            <person name="Konno N."/>
        </authorList>
    </citation>
    <scope>NUCLEOTIDE SEQUENCE [LARGE SCALE GENOMIC DNA]</scope>
    <source>
        <strain evidence="1 2">NBRC 111202</strain>
    </source>
</reference>
<keyword evidence="2" id="KW-1185">Reference proteome</keyword>
<name>A0A1Q3EJ78_LENED</name>
<sequence length="86" mass="9743">MLFLGSESRFKILRIVPKDLPDSFQNFAFKLTRVVDSTFLSLNSILPRVASSVLTCCYLRVSFASLHGDGGEREKKNTMLLFLDIK</sequence>
<gene>
    <name evidence="1" type="ORF">LENED_009255</name>
</gene>
<reference evidence="1 2" key="2">
    <citation type="submission" date="2017-02" db="EMBL/GenBank/DDBJ databases">
        <title>A genome survey and senescence transcriptome analysis in Lentinula edodes.</title>
        <authorList>
            <person name="Sakamoto Y."/>
            <person name="Nakade K."/>
            <person name="Sato S."/>
            <person name="Yoshida Y."/>
            <person name="Miyazaki K."/>
            <person name="Natsume S."/>
            <person name="Konno N."/>
        </authorList>
    </citation>
    <scope>NUCLEOTIDE SEQUENCE [LARGE SCALE GENOMIC DNA]</scope>
    <source>
        <strain evidence="1 2">NBRC 111202</strain>
    </source>
</reference>